<evidence type="ECO:0000259" key="6">
    <source>
        <dbReference type="Pfam" id="PF13873"/>
    </source>
</evidence>
<evidence type="ECO:0000256" key="3">
    <source>
        <dbReference type="ARBA" id="ARBA00023015"/>
    </source>
</evidence>
<evidence type="ECO:0000313" key="7">
    <source>
        <dbReference type="EMBL" id="CAH1116405.1"/>
    </source>
</evidence>
<reference evidence="7" key="1">
    <citation type="submission" date="2022-01" db="EMBL/GenBank/DDBJ databases">
        <authorList>
            <person name="King R."/>
        </authorList>
    </citation>
    <scope>NUCLEOTIDE SEQUENCE</scope>
</reference>
<evidence type="ECO:0000313" key="8">
    <source>
        <dbReference type="Proteomes" id="UP001153737"/>
    </source>
</evidence>
<evidence type="ECO:0000256" key="2">
    <source>
        <dbReference type="ARBA" id="ARBA00016807"/>
    </source>
</evidence>
<reference evidence="7" key="2">
    <citation type="submission" date="2022-10" db="EMBL/GenBank/DDBJ databases">
        <authorList>
            <consortium name="ENA_rothamsted_submissions"/>
            <consortium name="culmorum"/>
            <person name="King R."/>
        </authorList>
    </citation>
    <scope>NUCLEOTIDE SEQUENCE</scope>
</reference>
<dbReference type="GO" id="GO:0005634">
    <property type="term" value="C:nucleus"/>
    <property type="evidence" value="ECO:0007669"/>
    <property type="project" value="TreeGrafter"/>
</dbReference>
<dbReference type="Proteomes" id="UP001153737">
    <property type="component" value="Chromosome 1"/>
</dbReference>
<evidence type="ECO:0000256" key="4">
    <source>
        <dbReference type="ARBA" id="ARBA00023163"/>
    </source>
</evidence>
<dbReference type="Pfam" id="PF13873">
    <property type="entry name" value="Myb_DNA-bind_5"/>
    <property type="match status" value="1"/>
</dbReference>
<dbReference type="PANTHER" id="PTHR23098">
    <property type="entry name" value="AGAP001331-PA-RELATED"/>
    <property type="match status" value="1"/>
</dbReference>
<evidence type="ECO:0000256" key="1">
    <source>
        <dbReference type="ARBA" id="ARBA00011764"/>
    </source>
</evidence>
<accession>A0A9P0GM11</accession>
<name>A0A9P0GM11_PHACE</name>
<feature type="domain" description="Myb/SANT-like DNA-binding" evidence="6">
    <location>
        <begin position="10"/>
        <end position="83"/>
    </location>
</feature>
<dbReference type="EMBL" id="OU896707">
    <property type="protein sequence ID" value="CAH1116405.1"/>
    <property type="molecule type" value="Genomic_DNA"/>
</dbReference>
<proteinExistence type="predicted"/>
<organism evidence="7 8">
    <name type="scientific">Phaedon cochleariae</name>
    <name type="common">Mustard beetle</name>
    <dbReference type="NCBI Taxonomy" id="80249"/>
    <lineage>
        <taxon>Eukaryota</taxon>
        <taxon>Metazoa</taxon>
        <taxon>Ecdysozoa</taxon>
        <taxon>Arthropoda</taxon>
        <taxon>Hexapoda</taxon>
        <taxon>Insecta</taxon>
        <taxon>Pterygota</taxon>
        <taxon>Neoptera</taxon>
        <taxon>Endopterygota</taxon>
        <taxon>Coleoptera</taxon>
        <taxon>Polyphaga</taxon>
        <taxon>Cucujiformia</taxon>
        <taxon>Chrysomeloidea</taxon>
        <taxon>Chrysomelidae</taxon>
        <taxon>Chrysomelinae</taxon>
        <taxon>Chrysomelini</taxon>
        <taxon>Phaedon</taxon>
    </lineage>
</organism>
<keyword evidence="3" id="KW-0805">Transcription regulation</keyword>
<dbReference type="OrthoDB" id="7543230at2759"/>
<sequence length="243" mass="27756">MSDKKIIQHCTQQQKNMLVDLLKDEKYSQLISGKFKASFTFEHAKGKWEEITEILNSVPGARKDWKQWRKTWQDFRSKTKKRKSEQIKYVHRTGGGPSYTEVLDDVEEKILSTICPVAISGNDVDESIVSFTFPDELMKDQVVEIGQNDTHLQDLGNLAENSEHTYSIPNTLESDISFNPSKTKRTVASQRLLSSATATTTLADIAKRKLAVKEEYLHKKLILLERQVCAVENLVEVLKNKNI</sequence>
<dbReference type="AlphaFoldDB" id="A0A9P0GM11"/>
<comment type="subunit">
    <text evidence="1">Self-associates forming complexes of several hundred monomers.</text>
</comment>
<dbReference type="PANTHER" id="PTHR23098:SF16">
    <property type="entry name" value="REGULATORY PROTEIN ZESTE"/>
    <property type="match status" value="1"/>
</dbReference>
<gene>
    <name evidence="7" type="ORF">PHAECO_LOCUS166</name>
</gene>
<comment type="function">
    <text evidence="5">Involved in transvection phenomena (= synapsis-dependent gene expression), where the synaptic pairing of chromosomes carrying genes with which zeste interacts influences the expression of these genes. Zeste binds to DNA and stimulates transcription from a nearby promoter.</text>
</comment>
<protein>
    <recommendedName>
        <fullName evidence="2">Regulatory protein zeste</fullName>
    </recommendedName>
</protein>
<keyword evidence="8" id="KW-1185">Reference proteome</keyword>
<evidence type="ECO:0000256" key="5">
    <source>
        <dbReference type="ARBA" id="ARBA00025466"/>
    </source>
</evidence>
<dbReference type="InterPro" id="IPR028002">
    <property type="entry name" value="Myb_DNA-bind_5"/>
</dbReference>
<keyword evidence="4" id="KW-0804">Transcription</keyword>